<dbReference type="KEGG" id="fcy:FRACYDRAFT_242242"/>
<comment type="similarity">
    <text evidence="3">Belongs to the wax synthase family.</text>
</comment>
<dbReference type="InParanoid" id="A0A1E7F6R2"/>
<dbReference type="Proteomes" id="UP000095751">
    <property type="component" value="Unassembled WGS sequence"/>
</dbReference>
<evidence type="ECO:0000256" key="7">
    <source>
        <dbReference type="ARBA" id="ARBA00023136"/>
    </source>
</evidence>
<keyword evidence="6 8" id="KW-1133">Transmembrane helix</keyword>
<organism evidence="10 11">
    <name type="scientific">Fragilariopsis cylindrus CCMP1102</name>
    <dbReference type="NCBI Taxonomy" id="635003"/>
    <lineage>
        <taxon>Eukaryota</taxon>
        <taxon>Sar</taxon>
        <taxon>Stramenopiles</taxon>
        <taxon>Ochrophyta</taxon>
        <taxon>Bacillariophyta</taxon>
        <taxon>Bacillariophyceae</taxon>
        <taxon>Bacillariophycidae</taxon>
        <taxon>Bacillariales</taxon>
        <taxon>Bacillariaceae</taxon>
        <taxon>Fragilariopsis</taxon>
    </lineage>
</organism>
<dbReference type="AlphaFoldDB" id="A0A1E7F6R2"/>
<keyword evidence="4" id="KW-0808">Transferase</keyword>
<evidence type="ECO:0000256" key="3">
    <source>
        <dbReference type="ARBA" id="ARBA00007282"/>
    </source>
</evidence>
<comment type="pathway">
    <text evidence="2">Secondary metabolite biosynthesis.</text>
</comment>
<accession>A0A1E7F6R2</accession>
<feature type="domain" description="Wax synthase" evidence="9">
    <location>
        <begin position="252"/>
        <end position="328"/>
    </location>
</feature>
<dbReference type="EMBL" id="KV784361">
    <property type="protein sequence ID" value="OEU13888.1"/>
    <property type="molecule type" value="Genomic_DNA"/>
</dbReference>
<dbReference type="GO" id="GO:0006629">
    <property type="term" value="P:lipid metabolic process"/>
    <property type="evidence" value="ECO:0007669"/>
    <property type="project" value="InterPro"/>
</dbReference>
<evidence type="ECO:0000313" key="10">
    <source>
        <dbReference type="EMBL" id="OEU13888.1"/>
    </source>
</evidence>
<feature type="transmembrane region" description="Helical" evidence="8">
    <location>
        <begin position="158"/>
        <end position="178"/>
    </location>
</feature>
<protein>
    <recommendedName>
        <fullName evidence="9">Wax synthase domain-containing protein</fullName>
    </recommendedName>
</protein>
<sequence length="352" mass="39851">MIDTTALFSSPLFEQCIIVPPSFRSWIYAISVHGVCSLIGLIIGILLYSSKPTTEKKLSTCWTALGVGALSAISVHIGRSFIESYSPCSEIKFAGPWLASTFGFATFFKSLNVAFHMYPPGADTTLKTWLIWFISLPEPKFDKEKLGKINRKEFINNILDFIIKILVLFITLSILLQFPSPGSTIIEKVSASSPGNDNWDDVIDNQWLLITHIDGFFHLWLLYLFVSFCLDFSAMTNSIAFGGIRMELGFCHPLSKSRSYKECWGSRWNKPVNELLKRTIYIPSRKNGYNQSISAVFTFFGSGLLHEYNFSIHNKNNYHPGEVTVFFLLMGLIMIGESWVWNRCVPNGFKPL</sequence>
<dbReference type="PANTHER" id="PTHR31595:SF57">
    <property type="entry name" value="OS04G0481900 PROTEIN"/>
    <property type="match status" value="1"/>
</dbReference>
<evidence type="ECO:0000256" key="1">
    <source>
        <dbReference type="ARBA" id="ARBA00004141"/>
    </source>
</evidence>
<feature type="transmembrane region" description="Helical" evidence="8">
    <location>
        <begin position="60"/>
        <end position="77"/>
    </location>
</feature>
<evidence type="ECO:0000256" key="5">
    <source>
        <dbReference type="ARBA" id="ARBA00022692"/>
    </source>
</evidence>
<evidence type="ECO:0000256" key="4">
    <source>
        <dbReference type="ARBA" id="ARBA00022679"/>
    </source>
</evidence>
<feature type="transmembrane region" description="Helical" evidence="8">
    <location>
        <begin position="323"/>
        <end position="341"/>
    </location>
</feature>
<dbReference type="OrthoDB" id="1077582at2759"/>
<keyword evidence="5 8" id="KW-0812">Transmembrane</keyword>
<evidence type="ECO:0000259" key="9">
    <source>
        <dbReference type="Pfam" id="PF13813"/>
    </source>
</evidence>
<name>A0A1E7F6R2_9STRA</name>
<feature type="transmembrane region" description="Helical" evidence="8">
    <location>
        <begin position="97"/>
        <end position="118"/>
    </location>
</feature>
<feature type="transmembrane region" description="Helical" evidence="8">
    <location>
        <begin position="217"/>
        <end position="236"/>
    </location>
</feature>
<keyword evidence="11" id="KW-1185">Reference proteome</keyword>
<comment type="subcellular location">
    <subcellularLocation>
        <location evidence="1">Membrane</location>
        <topology evidence="1">Multi-pass membrane protein</topology>
    </subcellularLocation>
</comment>
<proteinExistence type="inferred from homology"/>
<gene>
    <name evidence="10" type="ORF">FRACYDRAFT_242242</name>
</gene>
<keyword evidence="7 8" id="KW-0472">Membrane</keyword>
<dbReference type="InterPro" id="IPR032805">
    <property type="entry name" value="Wax_synthase_dom"/>
</dbReference>
<evidence type="ECO:0000256" key="8">
    <source>
        <dbReference type="SAM" id="Phobius"/>
    </source>
</evidence>
<evidence type="ECO:0000256" key="2">
    <source>
        <dbReference type="ARBA" id="ARBA00005179"/>
    </source>
</evidence>
<reference evidence="10 11" key="1">
    <citation type="submission" date="2016-09" db="EMBL/GenBank/DDBJ databases">
        <title>Extensive genetic diversity and differential bi-allelic expression allows diatom success in the polar Southern Ocean.</title>
        <authorList>
            <consortium name="DOE Joint Genome Institute"/>
            <person name="Mock T."/>
            <person name="Otillar R.P."/>
            <person name="Strauss J."/>
            <person name="Dupont C."/>
            <person name="Frickenhaus S."/>
            <person name="Maumus F."/>
            <person name="Mcmullan M."/>
            <person name="Sanges R."/>
            <person name="Schmutz J."/>
            <person name="Toseland A."/>
            <person name="Valas R."/>
            <person name="Veluchamy A."/>
            <person name="Ward B.J."/>
            <person name="Allen A."/>
            <person name="Barry K."/>
            <person name="Falciatore A."/>
            <person name="Ferrante M."/>
            <person name="Fortunato A.E."/>
            <person name="Gloeckner G."/>
            <person name="Gruber A."/>
            <person name="Hipkin R."/>
            <person name="Janech M."/>
            <person name="Kroth P."/>
            <person name="Leese F."/>
            <person name="Lindquist E."/>
            <person name="Lyon B.R."/>
            <person name="Martin J."/>
            <person name="Mayer C."/>
            <person name="Parker M."/>
            <person name="Quesneville H."/>
            <person name="Raymond J."/>
            <person name="Uhlig C."/>
            <person name="Valentin K.U."/>
            <person name="Worden A.Z."/>
            <person name="Armbrust E.V."/>
            <person name="Bowler C."/>
            <person name="Green B."/>
            <person name="Moulton V."/>
            <person name="Van Oosterhout C."/>
            <person name="Grigoriev I."/>
        </authorList>
    </citation>
    <scope>NUCLEOTIDE SEQUENCE [LARGE SCALE GENOMIC DNA]</scope>
    <source>
        <strain evidence="10 11">CCMP1102</strain>
    </source>
</reference>
<dbReference type="GO" id="GO:0016020">
    <property type="term" value="C:membrane"/>
    <property type="evidence" value="ECO:0007669"/>
    <property type="project" value="UniProtKB-SubCell"/>
</dbReference>
<evidence type="ECO:0000313" key="11">
    <source>
        <dbReference type="Proteomes" id="UP000095751"/>
    </source>
</evidence>
<feature type="transmembrane region" description="Helical" evidence="8">
    <location>
        <begin position="26"/>
        <end position="48"/>
    </location>
</feature>
<dbReference type="GO" id="GO:0008374">
    <property type="term" value="F:O-acyltransferase activity"/>
    <property type="evidence" value="ECO:0007669"/>
    <property type="project" value="InterPro"/>
</dbReference>
<dbReference type="InterPro" id="IPR044851">
    <property type="entry name" value="Wax_synthase"/>
</dbReference>
<dbReference type="Pfam" id="PF13813">
    <property type="entry name" value="MBOAT_2"/>
    <property type="match status" value="1"/>
</dbReference>
<evidence type="ECO:0000256" key="6">
    <source>
        <dbReference type="ARBA" id="ARBA00022989"/>
    </source>
</evidence>
<dbReference type="PANTHER" id="PTHR31595">
    <property type="entry name" value="LONG-CHAIN-ALCOHOL O-FATTY-ACYLTRANSFERASE 3-RELATED"/>
    <property type="match status" value="1"/>
</dbReference>